<accession>A0A4R6QZE8</accession>
<dbReference type="AlphaFoldDB" id="A0A4R6QZE8"/>
<evidence type="ECO:0000313" key="2">
    <source>
        <dbReference type="Proteomes" id="UP000294593"/>
    </source>
</evidence>
<reference evidence="1 2" key="1">
    <citation type="submission" date="2019-03" db="EMBL/GenBank/DDBJ databases">
        <title>Genomic Encyclopedia of Type Strains, Phase IV (KMG-IV): sequencing the most valuable type-strain genomes for metagenomic binning, comparative biology and taxonomic classification.</title>
        <authorList>
            <person name="Goeker M."/>
        </authorList>
    </citation>
    <scope>NUCLEOTIDE SEQUENCE [LARGE SCALE GENOMIC DNA]</scope>
    <source>
        <strain evidence="1 2">DSM 11901</strain>
    </source>
</reference>
<protein>
    <submittedName>
        <fullName evidence="1">Uncharacterized protein</fullName>
    </submittedName>
</protein>
<comment type="caution">
    <text evidence="1">The sequence shown here is derived from an EMBL/GenBank/DDBJ whole genome shotgun (WGS) entry which is preliminary data.</text>
</comment>
<gene>
    <name evidence="1" type="ORF">EV672_1189</name>
</gene>
<dbReference type="EMBL" id="SNXW01000018">
    <property type="protein sequence ID" value="TDP78711.1"/>
    <property type="molecule type" value="Genomic_DNA"/>
</dbReference>
<organism evidence="1 2">
    <name type="scientific">Aquabacterium commune</name>
    <dbReference type="NCBI Taxonomy" id="70586"/>
    <lineage>
        <taxon>Bacteria</taxon>
        <taxon>Pseudomonadati</taxon>
        <taxon>Pseudomonadota</taxon>
        <taxon>Betaproteobacteria</taxon>
        <taxon>Burkholderiales</taxon>
        <taxon>Aquabacterium</taxon>
    </lineage>
</organism>
<dbReference type="OrthoDB" id="9152680at2"/>
<dbReference type="Proteomes" id="UP000294593">
    <property type="component" value="Unassembled WGS sequence"/>
</dbReference>
<proteinExistence type="predicted"/>
<dbReference type="RefSeq" id="WP_133611311.1">
    <property type="nucleotide sequence ID" value="NZ_SNXW01000018.1"/>
</dbReference>
<sequence length="106" mass="11728">MNDDSQAFVPPSFQALYRDARGRWTLPLRDVAARCEFCEDLAQHLTDHCRGVHVDIGADAQDVLGRCLQGLLQPESGVSPDEAHWVVTRLAELLNWPHPGLPSAAE</sequence>
<evidence type="ECO:0000313" key="1">
    <source>
        <dbReference type="EMBL" id="TDP78711.1"/>
    </source>
</evidence>
<keyword evidence="2" id="KW-1185">Reference proteome</keyword>
<name>A0A4R6QZE8_9BURK</name>